<comment type="subcellular location">
    <subcellularLocation>
        <location evidence="11">Cytoplasm</location>
    </subcellularLocation>
</comment>
<feature type="binding site" evidence="11">
    <location>
        <position position="69"/>
    </location>
    <ligand>
        <name>S-adenosyl-L-methionine</name>
        <dbReference type="ChEBI" id="CHEBI:59789"/>
    </ligand>
</feature>
<keyword evidence="3 11" id="KW-0808">Transferase</keyword>
<dbReference type="InterPro" id="IPR015507">
    <property type="entry name" value="rRNA-MeTfrase_E"/>
</dbReference>
<evidence type="ECO:0000256" key="2">
    <source>
        <dbReference type="ARBA" id="ARBA00022603"/>
    </source>
</evidence>
<dbReference type="PANTHER" id="PTHR10920:SF18">
    <property type="entry name" value="RRNA METHYLTRANSFERASE 2, MITOCHONDRIAL"/>
    <property type="match status" value="1"/>
</dbReference>
<evidence type="ECO:0000256" key="10">
    <source>
        <dbReference type="ARBA" id="ARBA00048970"/>
    </source>
</evidence>
<comment type="similarity">
    <text evidence="11">Belongs to the class I-like SAM-binding methyltransferase superfamily. RNA methyltransferase RlmE family.</text>
</comment>
<evidence type="ECO:0000256" key="6">
    <source>
        <dbReference type="ARBA" id="ARBA00038861"/>
    </source>
</evidence>
<dbReference type="SUPFAM" id="SSF53335">
    <property type="entry name" value="S-adenosyl-L-methionine-dependent methyltransferases"/>
    <property type="match status" value="1"/>
</dbReference>
<dbReference type="FunFam" id="3.40.50.150:FF:000005">
    <property type="entry name" value="Ribosomal RNA large subunit methyltransferase E"/>
    <property type="match status" value="1"/>
</dbReference>
<feature type="binding site" evidence="11">
    <location>
        <position position="103"/>
    </location>
    <ligand>
        <name>S-adenosyl-L-methionine</name>
        <dbReference type="ChEBI" id="CHEBI:59789"/>
    </ligand>
</feature>
<keyword evidence="1 11" id="KW-0698">rRNA processing</keyword>
<evidence type="ECO:0000256" key="7">
    <source>
        <dbReference type="ARBA" id="ARBA00041129"/>
    </source>
</evidence>
<protein>
    <recommendedName>
        <fullName evidence="7 11">Ribosomal RNA large subunit methyltransferase E</fullName>
        <ecNumber evidence="6 11">2.1.1.166</ecNumber>
    </recommendedName>
    <alternativeName>
        <fullName evidence="9 11">23S rRNA Um2552 methyltransferase</fullName>
    </alternativeName>
    <alternativeName>
        <fullName evidence="8 11">rRNA (uridine-2'-O-)-methyltransferase</fullName>
    </alternativeName>
</protein>
<dbReference type="Gene3D" id="3.40.50.150">
    <property type="entry name" value="Vaccinia Virus protein VP39"/>
    <property type="match status" value="1"/>
</dbReference>
<evidence type="ECO:0000256" key="8">
    <source>
        <dbReference type="ARBA" id="ARBA00041995"/>
    </source>
</evidence>
<dbReference type="GO" id="GO:0008650">
    <property type="term" value="F:rRNA (uridine-2'-O-)-methyltransferase activity"/>
    <property type="evidence" value="ECO:0007669"/>
    <property type="project" value="UniProtKB-UniRule"/>
</dbReference>
<dbReference type="OrthoDB" id="9790080at2"/>
<evidence type="ECO:0000256" key="9">
    <source>
        <dbReference type="ARBA" id="ARBA00042745"/>
    </source>
</evidence>
<dbReference type="RefSeq" id="WP_105190870.1">
    <property type="nucleotide sequence ID" value="NZ_PTQZ01000002.1"/>
</dbReference>
<proteinExistence type="inferred from homology"/>
<dbReference type="EMBL" id="PTQZ01000002">
    <property type="protein sequence ID" value="PQA52318.1"/>
    <property type="molecule type" value="Genomic_DNA"/>
</dbReference>
<keyword evidence="2 11" id="KW-0489">Methyltransferase</keyword>
<evidence type="ECO:0000256" key="12">
    <source>
        <dbReference type="PIRSR" id="PIRSR005461-1"/>
    </source>
</evidence>
<evidence type="ECO:0000313" key="14">
    <source>
        <dbReference type="EMBL" id="PQA52318.1"/>
    </source>
</evidence>
<dbReference type="PIRSF" id="PIRSF005461">
    <property type="entry name" value="23S_rRNA_mtase"/>
    <property type="match status" value="1"/>
</dbReference>
<dbReference type="InterPro" id="IPR029063">
    <property type="entry name" value="SAM-dependent_MTases_sf"/>
</dbReference>
<evidence type="ECO:0000259" key="13">
    <source>
        <dbReference type="Pfam" id="PF01728"/>
    </source>
</evidence>
<feature type="domain" description="Ribosomal RNA methyltransferase FtsJ" evidence="13">
    <location>
        <begin position="35"/>
        <end position="211"/>
    </location>
</feature>
<evidence type="ECO:0000313" key="15">
    <source>
        <dbReference type="Proteomes" id="UP000243900"/>
    </source>
</evidence>
<dbReference type="InterPro" id="IPR050082">
    <property type="entry name" value="RNA_methyltr_RlmE"/>
</dbReference>
<dbReference type="InterPro" id="IPR002877">
    <property type="entry name" value="RNA_MeTrfase_FtsJ_dom"/>
</dbReference>
<keyword evidence="4 11" id="KW-0949">S-adenosyl-L-methionine</keyword>
<dbReference type="Proteomes" id="UP000243900">
    <property type="component" value="Unassembled WGS sequence"/>
</dbReference>
<evidence type="ECO:0000256" key="3">
    <source>
        <dbReference type="ARBA" id="ARBA00022679"/>
    </source>
</evidence>
<feature type="binding site" evidence="11">
    <location>
        <position position="67"/>
    </location>
    <ligand>
        <name>S-adenosyl-L-methionine</name>
        <dbReference type="ChEBI" id="CHEBI:59789"/>
    </ligand>
</feature>
<feature type="binding site" evidence="11">
    <location>
        <position position="128"/>
    </location>
    <ligand>
        <name>S-adenosyl-L-methionine</name>
        <dbReference type="ChEBI" id="CHEBI:59789"/>
    </ligand>
</feature>
<comment type="catalytic activity">
    <reaction evidence="10 11">
        <text>uridine(2552) in 23S rRNA + S-adenosyl-L-methionine = 2'-O-methyluridine(2552) in 23S rRNA + S-adenosyl-L-homocysteine + H(+)</text>
        <dbReference type="Rhea" id="RHEA:42720"/>
        <dbReference type="Rhea" id="RHEA-COMP:10202"/>
        <dbReference type="Rhea" id="RHEA-COMP:10203"/>
        <dbReference type="ChEBI" id="CHEBI:15378"/>
        <dbReference type="ChEBI" id="CHEBI:57856"/>
        <dbReference type="ChEBI" id="CHEBI:59789"/>
        <dbReference type="ChEBI" id="CHEBI:65315"/>
        <dbReference type="ChEBI" id="CHEBI:74478"/>
        <dbReference type="EC" id="2.1.1.166"/>
    </reaction>
</comment>
<evidence type="ECO:0000256" key="4">
    <source>
        <dbReference type="ARBA" id="ARBA00022691"/>
    </source>
</evidence>
<gene>
    <name evidence="11" type="primary">rlmE</name>
    <name evidence="11" type="synonym">ftsJ</name>
    <name evidence="11" type="synonym">rrmJ</name>
    <name evidence="14" type="ORF">C5O18_00165</name>
</gene>
<dbReference type="AlphaFoldDB" id="A0A2P6AVL0"/>
<evidence type="ECO:0000256" key="5">
    <source>
        <dbReference type="ARBA" id="ARBA00037569"/>
    </source>
</evidence>
<dbReference type="HAMAP" id="MF_01547">
    <property type="entry name" value="RNA_methyltr_E"/>
    <property type="match status" value="1"/>
</dbReference>
<evidence type="ECO:0000256" key="11">
    <source>
        <dbReference type="HAMAP-Rule" id="MF_01547"/>
    </source>
</evidence>
<feature type="active site" description="Proton acceptor" evidence="11 12">
    <location>
        <position position="168"/>
    </location>
</feature>
<dbReference type="Pfam" id="PF01728">
    <property type="entry name" value="FtsJ"/>
    <property type="match status" value="1"/>
</dbReference>
<comment type="caution">
    <text evidence="14">The sequence shown here is derived from an EMBL/GenBank/DDBJ whole genome shotgun (WGS) entry which is preliminary data.</text>
</comment>
<dbReference type="NCBIfam" id="NF008390">
    <property type="entry name" value="PRK11188.1"/>
    <property type="match status" value="1"/>
</dbReference>
<keyword evidence="11" id="KW-0963">Cytoplasm</keyword>
<organism evidence="14 15">
    <name type="scientific">Amnimonas aquatica</name>
    <dbReference type="NCBI Taxonomy" id="2094561"/>
    <lineage>
        <taxon>Bacteria</taxon>
        <taxon>Pseudomonadati</taxon>
        <taxon>Pseudomonadota</taxon>
        <taxon>Gammaproteobacteria</taxon>
        <taxon>Moraxellales</taxon>
        <taxon>Moraxellaceae</taxon>
        <taxon>Amnimonas</taxon>
    </lineage>
</organism>
<sequence length="213" mass="24021">MATRITNHKLSGSSKAWMKEHLDDHYVQRAWKDGYRSRASYKLLELQERDRLLRPGMTVLDLGSAPGGWCQVAGRLLDGRGRVVATDILPMDALPDVTFIQGDFREQSVFDEILAALNDQPVDLVISDMAPNMSGNNAVDQPRAMYLCELALDMAVRVLKPNGAFVVKVFQGEGYEEYRRLIQQHFPVLKARKPDASRARSREVYLVATGFRP</sequence>
<accession>A0A2P6AVL0</accession>
<name>A0A2P6AVL0_9GAMM</name>
<dbReference type="PANTHER" id="PTHR10920">
    <property type="entry name" value="RIBOSOMAL RNA METHYLTRANSFERASE"/>
    <property type="match status" value="1"/>
</dbReference>
<comment type="function">
    <text evidence="5 11">Specifically methylates the uridine in position 2552 of 23S rRNA at the 2'-O position of the ribose in the fully assembled 50S ribosomal subunit.</text>
</comment>
<keyword evidence="15" id="KW-1185">Reference proteome</keyword>
<dbReference type="GO" id="GO:0005737">
    <property type="term" value="C:cytoplasm"/>
    <property type="evidence" value="ECO:0007669"/>
    <property type="project" value="UniProtKB-SubCell"/>
</dbReference>
<feature type="binding site" evidence="11">
    <location>
        <position position="87"/>
    </location>
    <ligand>
        <name>S-adenosyl-L-methionine</name>
        <dbReference type="ChEBI" id="CHEBI:59789"/>
    </ligand>
</feature>
<evidence type="ECO:0000256" key="1">
    <source>
        <dbReference type="ARBA" id="ARBA00022552"/>
    </source>
</evidence>
<reference evidence="15" key="1">
    <citation type="submission" date="2018-02" db="EMBL/GenBank/DDBJ databases">
        <title>Genome sequencing of Solimonas sp. HR-BB.</title>
        <authorList>
            <person name="Lee Y."/>
            <person name="Jeon C.O."/>
        </authorList>
    </citation>
    <scope>NUCLEOTIDE SEQUENCE [LARGE SCALE GENOMIC DNA]</scope>
    <source>
        <strain evidence="15">HR-E</strain>
    </source>
</reference>
<dbReference type="EC" id="2.1.1.166" evidence="6 11"/>